<sequence>MKKTEEFNLISFESTHMAIKSEKLLKEVNLDIRIIPVPREITSSCGLSLRINPLDYKAAREILDENQIEMSGCYMVKKTGLKKEILDISN</sequence>
<protein>
    <submittedName>
        <fullName evidence="2">DUF3343 domain-containing protein</fullName>
    </submittedName>
</protein>
<dbReference type="RefSeq" id="WP_114641577.1">
    <property type="nucleotide sequence ID" value="NZ_JAACIO010000005.1"/>
</dbReference>
<keyword evidence="3" id="KW-1185">Reference proteome</keyword>
<evidence type="ECO:0000313" key="3">
    <source>
        <dbReference type="Proteomes" id="UP000263486"/>
    </source>
</evidence>
<dbReference type="InterPro" id="IPR021778">
    <property type="entry name" value="Se/S_carrier-like"/>
</dbReference>
<proteinExistence type="predicted"/>
<accession>A0ABX9KK17</accession>
<name>A0ABX9KK17_9FUSO</name>
<dbReference type="EMBL" id="QUAJ01000005">
    <property type="protein sequence ID" value="REI42199.1"/>
    <property type="molecule type" value="Genomic_DNA"/>
</dbReference>
<gene>
    <name evidence="2" type="ORF">DYH56_04025</name>
</gene>
<organism evidence="2 3">
    <name type="scientific">Psychrilyobacter piezotolerans</name>
    <dbReference type="NCBI Taxonomy" id="2293438"/>
    <lineage>
        <taxon>Bacteria</taxon>
        <taxon>Fusobacteriati</taxon>
        <taxon>Fusobacteriota</taxon>
        <taxon>Fusobacteriia</taxon>
        <taxon>Fusobacteriales</taxon>
        <taxon>Fusobacteriaceae</taxon>
        <taxon>Psychrilyobacter</taxon>
    </lineage>
</organism>
<reference evidence="2 3" key="1">
    <citation type="submission" date="2018-08" db="EMBL/GenBank/DDBJ databases">
        <title>Draft genome sequence of Psychrilyobacter sp. strain SD5 isolated from Black Sea water.</title>
        <authorList>
            <person name="Yadav S."/>
            <person name="Villanueva L."/>
            <person name="Damste J.S.S."/>
        </authorList>
    </citation>
    <scope>NUCLEOTIDE SEQUENCE [LARGE SCALE GENOMIC DNA]</scope>
    <source>
        <strain evidence="2 3">SD5</strain>
    </source>
</reference>
<evidence type="ECO:0000313" key="2">
    <source>
        <dbReference type="EMBL" id="REI42199.1"/>
    </source>
</evidence>
<evidence type="ECO:0000259" key="1">
    <source>
        <dbReference type="Pfam" id="PF11823"/>
    </source>
</evidence>
<comment type="caution">
    <text evidence="2">The sequence shown here is derived from an EMBL/GenBank/DDBJ whole genome shotgun (WGS) entry which is preliminary data.</text>
</comment>
<dbReference type="Pfam" id="PF11823">
    <property type="entry name" value="Se_S_carrier"/>
    <property type="match status" value="1"/>
</dbReference>
<dbReference type="Proteomes" id="UP000263486">
    <property type="component" value="Unassembled WGS sequence"/>
</dbReference>
<feature type="domain" description="Putative Se/S carrier protein-like" evidence="1">
    <location>
        <begin position="9"/>
        <end position="74"/>
    </location>
</feature>